<keyword evidence="2" id="KW-1185">Reference proteome</keyword>
<name>A0ACC2PRX2_9HYME</name>
<sequence length="167" mass="18790">MERGKIHRKLLRKSNLPNNVTDNYNDLRLSHAGVTQPTYASSLYSSQPQANRISTISYQPTLSNVYYDVMAQQHQQHHQHHHHQHQHQHQQQQQQNHMLDNRHSPKVECPSPPCSTRSPIHGSAGHSPDHNQLAAASPHIMSLNNTSPGPSGKLLIDTIERPAGISL</sequence>
<reference evidence="1" key="1">
    <citation type="submission" date="2023-04" db="EMBL/GenBank/DDBJ databases">
        <title>A chromosome-level genome assembly of the parasitoid wasp Eretmocerus hayati.</title>
        <authorList>
            <person name="Zhong Y."/>
            <person name="Liu S."/>
            <person name="Liu Y."/>
        </authorList>
    </citation>
    <scope>NUCLEOTIDE SEQUENCE</scope>
    <source>
        <strain evidence="1">ZJU_SS_LIU_2023</strain>
    </source>
</reference>
<proteinExistence type="predicted"/>
<evidence type="ECO:0000313" key="2">
    <source>
        <dbReference type="Proteomes" id="UP001239111"/>
    </source>
</evidence>
<evidence type="ECO:0000313" key="1">
    <source>
        <dbReference type="EMBL" id="KAJ8686152.1"/>
    </source>
</evidence>
<organism evidence="1 2">
    <name type="scientific">Eretmocerus hayati</name>
    <dbReference type="NCBI Taxonomy" id="131215"/>
    <lineage>
        <taxon>Eukaryota</taxon>
        <taxon>Metazoa</taxon>
        <taxon>Ecdysozoa</taxon>
        <taxon>Arthropoda</taxon>
        <taxon>Hexapoda</taxon>
        <taxon>Insecta</taxon>
        <taxon>Pterygota</taxon>
        <taxon>Neoptera</taxon>
        <taxon>Endopterygota</taxon>
        <taxon>Hymenoptera</taxon>
        <taxon>Apocrita</taxon>
        <taxon>Proctotrupomorpha</taxon>
        <taxon>Chalcidoidea</taxon>
        <taxon>Aphelinidae</taxon>
        <taxon>Aphelininae</taxon>
        <taxon>Eretmocerus</taxon>
    </lineage>
</organism>
<dbReference type="EMBL" id="CM056741">
    <property type="protein sequence ID" value="KAJ8686152.1"/>
    <property type="molecule type" value="Genomic_DNA"/>
</dbReference>
<accession>A0ACC2PRX2</accession>
<protein>
    <submittedName>
        <fullName evidence="1">Uncharacterized protein</fullName>
    </submittedName>
</protein>
<comment type="caution">
    <text evidence="1">The sequence shown here is derived from an EMBL/GenBank/DDBJ whole genome shotgun (WGS) entry which is preliminary data.</text>
</comment>
<gene>
    <name evidence="1" type="ORF">QAD02_021946</name>
</gene>
<dbReference type="Proteomes" id="UP001239111">
    <property type="component" value="Chromosome 1"/>
</dbReference>